<sequence length="391" mass="42098">MGSVAVSPLLHSTGHCEAKQSHTKRSKLLQAALFAALITSNLALAAAPRLTDLQYVGSHNSYHTGFAASEATLLKQLNPALFAALDYRHPPLTQQLDDGVRQLELDVFADARGGRYAHPAIDAQIAKAGLPPAPASAPAGVMDKPGFKVMHVQDVDQRSNCQPLIACLQQVRTWSRQHPGHVPIFILLETKQAPVQLGFPSVQPEPFDADTMDALDAELRSVFRPGEYLSPDQVRGNARTLNAAVLAHGWPSLADTRSKVVFLLDQRTAGASYLPGHPSLRGRVCFTNAVPGQDDAAFTELNDGPADTITQLVKAGYLVRTRTDADLKEALQHDTARRDSMLASGAQLLSTDFPAHEPASTGYVVRLEGDAVARCNPQRPSTHCKGIDLSH</sequence>
<evidence type="ECO:0000313" key="3">
    <source>
        <dbReference type="Proteomes" id="UP000238191"/>
    </source>
</evidence>
<proteinExistence type="predicted"/>
<feature type="signal peptide" evidence="1">
    <location>
        <begin position="1"/>
        <end position="45"/>
    </location>
</feature>
<comment type="caution">
    <text evidence="2">The sequence shown here is derived from an EMBL/GenBank/DDBJ whole genome shotgun (WGS) entry which is preliminary data.</text>
</comment>
<dbReference type="InterPro" id="IPR017946">
    <property type="entry name" value="PLC-like_Pdiesterase_TIM-brl"/>
</dbReference>
<dbReference type="GO" id="GO:0006629">
    <property type="term" value="P:lipid metabolic process"/>
    <property type="evidence" value="ECO:0007669"/>
    <property type="project" value="InterPro"/>
</dbReference>
<dbReference type="SUPFAM" id="SSF51695">
    <property type="entry name" value="PLC-like phosphodiesterases"/>
    <property type="match status" value="1"/>
</dbReference>
<gene>
    <name evidence="2" type="ORF">XpiCFBP4643_13295</name>
</gene>
<dbReference type="Pfam" id="PF16670">
    <property type="entry name" value="PI-PLC-C1"/>
    <property type="match status" value="1"/>
</dbReference>
<dbReference type="GO" id="GO:0008081">
    <property type="term" value="F:phosphoric diester hydrolase activity"/>
    <property type="evidence" value="ECO:0007669"/>
    <property type="project" value="InterPro"/>
</dbReference>
<name>A0A2S7D1X0_9XANT</name>
<keyword evidence="1" id="KW-0732">Signal</keyword>
<feature type="chain" id="PRO_5015586570" description="Calcium-dependent phosphoinositide phospholipase C" evidence="1">
    <location>
        <begin position="46"/>
        <end position="391"/>
    </location>
</feature>
<dbReference type="Proteomes" id="UP000238191">
    <property type="component" value="Unassembled WGS sequence"/>
</dbReference>
<accession>A0A2S7D1X0</accession>
<dbReference type="RefSeq" id="WP_104612015.1">
    <property type="nucleotide sequence ID" value="NZ_MDEI01000010.1"/>
</dbReference>
<dbReference type="AlphaFoldDB" id="A0A2S7D1X0"/>
<reference evidence="3" key="1">
    <citation type="submission" date="2016-08" db="EMBL/GenBank/DDBJ databases">
        <authorList>
            <person name="Merda D."/>
            <person name="Briand M."/>
            <person name="Taghouti G."/>
            <person name="Carrere S."/>
            <person name="Gouzy J."/>
            <person name="Portier P."/>
            <person name="Jacques M.-A."/>
            <person name="Fischer-Le Saux M."/>
        </authorList>
    </citation>
    <scope>NUCLEOTIDE SEQUENCE [LARGE SCALE GENOMIC DNA]</scope>
    <source>
        <strain evidence="3">CFBP4643</strain>
    </source>
</reference>
<dbReference type="Gene3D" id="3.20.20.190">
    <property type="entry name" value="Phosphatidylinositol (PI) phosphodiesterase"/>
    <property type="match status" value="1"/>
</dbReference>
<dbReference type="EMBL" id="MDEI01000010">
    <property type="protein sequence ID" value="PPU67836.1"/>
    <property type="molecule type" value="Genomic_DNA"/>
</dbReference>
<evidence type="ECO:0000313" key="2">
    <source>
        <dbReference type="EMBL" id="PPU67836.1"/>
    </source>
</evidence>
<dbReference type="CDD" id="cd08589">
    <property type="entry name" value="PI-PLCc_SaPLC1_like"/>
    <property type="match status" value="1"/>
</dbReference>
<evidence type="ECO:0000256" key="1">
    <source>
        <dbReference type="SAM" id="SignalP"/>
    </source>
</evidence>
<dbReference type="InterPro" id="IPR032075">
    <property type="entry name" value="PI-PLC-C1"/>
</dbReference>
<keyword evidence="3" id="KW-1185">Reference proteome</keyword>
<protein>
    <recommendedName>
        <fullName evidence="4">Calcium-dependent phosphoinositide phospholipase C</fullName>
    </recommendedName>
</protein>
<organism evidence="2 3">
    <name type="scientific">Xanthomonas pisi</name>
    <dbReference type="NCBI Taxonomy" id="56457"/>
    <lineage>
        <taxon>Bacteria</taxon>
        <taxon>Pseudomonadati</taxon>
        <taxon>Pseudomonadota</taxon>
        <taxon>Gammaproteobacteria</taxon>
        <taxon>Lysobacterales</taxon>
        <taxon>Lysobacteraceae</taxon>
        <taxon>Xanthomonas</taxon>
    </lineage>
</organism>
<evidence type="ECO:0008006" key="4">
    <source>
        <dbReference type="Google" id="ProtNLM"/>
    </source>
</evidence>